<dbReference type="InterPro" id="IPR050987">
    <property type="entry name" value="AtrR-like"/>
</dbReference>
<evidence type="ECO:0000256" key="1">
    <source>
        <dbReference type="ARBA" id="ARBA00004123"/>
    </source>
</evidence>
<evidence type="ECO:0000256" key="7">
    <source>
        <dbReference type="SAM" id="MobiDB-lite"/>
    </source>
</evidence>
<dbReference type="Gene3D" id="4.10.240.10">
    <property type="entry name" value="Zn(2)-C6 fungal-type DNA-binding domain"/>
    <property type="match status" value="1"/>
</dbReference>
<dbReference type="EMBL" id="ML732770">
    <property type="protein sequence ID" value="KAB8277883.1"/>
    <property type="molecule type" value="Genomic_DNA"/>
</dbReference>
<dbReference type="GO" id="GO:0005634">
    <property type="term" value="C:nucleus"/>
    <property type="evidence" value="ECO:0007669"/>
    <property type="project" value="UniProtKB-SubCell"/>
</dbReference>
<evidence type="ECO:0000256" key="3">
    <source>
        <dbReference type="ARBA" id="ARBA00023015"/>
    </source>
</evidence>
<keyword evidence="10" id="KW-1185">Reference proteome</keyword>
<keyword evidence="6" id="KW-0539">Nucleus</keyword>
<dbReference type="SMART" id="SM00906">
    <property type="entry name" value="Fungal_trans"/>
    <property type="match status" value="1"/>
</dbReference>
<comment type="subcellular location">
    <subcellularLocation>
        <location evidence="1">Nucleus</location>
    </subcellularLocation>
</comment>
<dbReference type="GO" id="GO:0000981">
    <property type="term" value="F:DNA-binding transcription factor activity, RNA polymerase II-specific"/>
    <property type="evidence" value="ECO:0007669"/>
    <property type="project" value="InterPro"/>
</dbReference>
<evidence type="ECO:0000313" key="10">
    <source>
        <dbReference type="Proteomes" id="UP000326289"/>
    </source>
</evidence>
<dbReference type="InterPro" id="IPR001138">
    <property type="entry name" value="Zn2Cys6_DnaBD"/>
</dbReference>
<feature type="compositionally biased region" description="Basic residues" evidence="7">
    <location>
        <begin position="8"/>
        <end position="21"/>
    </location>
</feature>
<name>A0A5N6JJD4_9EURO</name>
<proteinExistence type="predicted"/>
<evidence type="ECO:0000256" key="5">
    <source>
        <dbReference type="ARBA" id="ARBA00023163"/>
    </source>
</evidence>
<keyword evidence="2" id="KW-0479">Metal-binding</keyword>
<gene>
    <name evidence="9" type="ORF">BDV30DRAFT_204456</name>
</gene>
<dbReference type="InterPro" id="IPR007219">
    <property type="entry name" value="XnlR_reg_dom"/>
</dbReference>
<evidence type="ECO:0000256" key="6">
    <source>
        <dbReference type="ARBA" id="ARBA00023242"/>
    </source>
</evidence>
<feature type="region of interest" description="Disordered" evidence="7">
    <location>
        <begin position="1"/>
        <end position="21"/>
    </location>
</feature>
<organism evidence="9 10">
    <name type="scientific">Aspergillus minisclerotigenes</name>
    <dbReference type="NCBI Taxonomy" id="656917"/>
    <lineage>
        <taxon>Eukaryota</taxon>
        <taxon>Fungi</taxon>
        <taxon>Dikarya</taxon>
        <taxon>Ascomycota</taxon>
        <taxon>Pezizomycotina</taxon>
        <taxon>Eurotiomycetes</taxon>
        <taxon>Eurotiomycetidae</taxon>
        <taxon>Eurotiales</taxon>
        <taxon>Aspergillaceae</taxon>
        <taxon>Aspergillus</taxon>
        <taxon>Aspergillus subgen. Circumdati</taxon>
    </lineage>
</organism>
<dbReference type="SUPFAM" id="SSF57701">
    <property type="entry name" value="Zn2/Cys6 DNA-binding domain"/>
    <property type="match status" value="1"/>
</dbReference>
<evidence type="ECO:0000256" key="4">
    <source>
        <dbReference type="ARBA" id="ARBA00023125"/>
    </source>
</evidence>
<keyword evidence="4" id="KW-0238">DNA-binding</keyword>
<dbReference type="Pfam" id="PF04082">
    <property type="entry name" value="Fungal_trans"/>
    <property type="match status" value="1"/>
</dbReference>
<evidence type="ECO:0000259" key="8">
    <source>
        <dbReference type="PROSITE" id="PS50048"/>
    </source>
</evidence>
<evidence type="ECO:0000256" key="2">
    <source>
        <dbReference type="ARBA" id="ARBA00022723"/>
    </source>
</evidence>
<sequence>MPKETVSRRTKRGSSTPKRQRRRACDSCFKRKIQCDTEFPQCNWCKHHNLACTYNRLQTRTEARDKLHLQFSGKSSETDSNLGSPNMNDQSTSTNNMGSNTGSRRPHSASFGLDSMACFNWMHLLSDEGQRWIESRTGEKVRFEELYALDLPWANTRRLYMETLNAGSIQELPSRCSVEGYTKQYFSSFQGLVFPVISKSLFEKTLDLAYGPRSSFGSASARSCVYAFLAVVNLFEIGDNFQEAMDCGYFASAAQTFMVQITQEMTVDGLQAVIMLILFQYFLGDLQAAAVSVSIATRLLYTLGANTMSGVDSSGCSQPYDKNIEECHLRDLFWVCYSFDKDICLRTGQPPAINDSYCNLTLPPDYARLQDSNILRHSMSMDSHTLPLFPWDLRLSKIKSGAYEALYSAGAQRKSDSEILSSIRTLDEALEQWRVSLHPDFRPTLSFSQEMPVSANLNTQAVMLRLAYYHCVTMIHQASERGRLSDDCNEGRLSGINTSTSLAINAGTSTLSYLQTVLPVVEGECFWVVLFYAITAILTLFRNILHNPLSPEAHHHVHILREVPDLIRRIPIRKLTLGEVIHLRFLDGFTTELARLGACAISQVQLEATDIRGTQTFASSEEWPL</sequence>
<keyword evidence="3" id="KW-0805">Transcription regulation</keyword>
<keyword evidence="5" id="KW-0804">Transcription</keyword>
<evidence type="ECO:0000313" key="9">
    <source>
        <dbReference type="EMBL" id="KAB8277883.1"/>
    </source>
</evidence>
<dbReference type="PANTHER" id="PTHR46910:SF37">
    <property type="entry name" value="ZN(II)2CYS6 TRANSCRIPTION FACTOR (EUROFUNG)"/>
    <property type="match status" value="1"/>
</dbReference>
<reference evidence="9 10" key="1">
    <citation type="submission" date="2019-04" db="EMBL/GenBank/DDBJ databases">
        <title>Fungal friends and foes A comparative genomics study of 23 Aspergillus species from section Flavi.</title>
        <authorList>
            <consortium name="DOE Joint Genome Institute"/>
            <person name="Kjaerbolling I."/>
            <person name="Vesth T.C."/>
            <person name="Frisvad J.C."/>
            <person name="Nybo J.L."/>
            <person name="Theobald S."/>
            <person name="Kildgaard S."/>
            <person name="Petersen T.I."/>
            <person name="Kuo A."/>
            <person name="Sato A."/>
            <person name="Lyhne E.K."/>
            <person name="Kogle M.E."/>
            <person name="Wiebenga A."/>
            <person name="Kun R.S."/>
            <person name="Lubbers R.J."/>
            <person name="Makela M.R."/>
            <person name="Barry K."/>
            <person name="Chovatia M."/>
            <person name="Clum A."/>
            <person name="Daum C."/>
            <person name="Haridas S."/>
            <person name="He G."/>
            <person name="LaButti K."/>
            <person name="Lipzen A."/>
            <person name="Mondo S."/>
            <person name="Pangilinan J."/>
            <person name="Riley R."/>
            <person name="Salamov A."/>
            <person name="Simmons B.A."/>
            <person name="Magnuson J.K."/>
            <person name="Henrissat B."/>
            <person name="Mortensen U.H."/>
            <person name="Larsen T.O."/>
            <person name="De vries R.P."/>
            <person name="Grigoriev I.V."/>
            <person name="Machida M."/>
            <person name="Baker S.E."/>
            <person name="Andersen M.R."/>
        </authorList>
    </citation>
    <scope>NUCLEOTIDE SEQUENCE [LARGE SCALE GENOMIC DNA]</scope>
    <source>
        <strain evidence="9 10">CBS 117635</strain>
    </source>
</reference>
<feature type="compositionally biased region" description="Polar residues" evidence="7">
    <location>
        <begin position="72"/>
        <end position="103"/>
    </location>
</feature>
<feature type="region of interest" description="Disordered" evidence="7">
    <location>
        <begin position="71"/>
        <end position="107"/>
    </location>
</feature>
<dbReference type="GO" id="GO:0008270">
    <property type="term" value="F:zinc ion binding"/>
    <property type="evidence" value="ECO:0007669"/>
    <property type="project" value="InterPro"/>
</dbReference>
<dbReference type="CDD" id="cd12148">
    <property type="entry name" value="fungal_TF_MHR"/>
    <property type="match status" value="1"/>
</dbReference>
<dbReference type="InterPro" id="IPR036864">
    <property type="entry name" value="Zn2-C6_fun-type_DNA-bd_sf"/>
</dbReference>
<dbReference type="GO" id="GO:0006351">
    <property type="term" value="P:DNA-templated transcription"/>
    <property type="evidence" value="ECO:0007669"/>
    <property type="project" value="InterPro"/>
</dbReference>
<dbReference type="CDD" id="cd00067">
    <property type="entry name" value="GAL4"/>
    <property type="match status" value="1"/>
</dbReference>
<dbReference type="AlphaFoldDB" id="A0A5N6JJD4"/>
<dbReference type="SMART" id="SM00066">
    <property type="entry name" value="GAL4"/>
    <property type="match status" value="1"/>
</dbReference>
<dbReference type="PROSITE" id="PS50048">
    <property type="entry name" value="ZN2_CY6_FUNGAL_2"/>
    <property type="match status" value="1"/>
</dbReference>
<protein>
    <recommendedName>
        <fullName evidence="8">Zn(2)-C6 fungal-type domain-containing protein</fullName>
    </recommendedName>
</protein>
<dbReference type="GO" id="GO:0003677">
    <property type="term" value="F:DNA binding"/>
    <property type="evidence" value="ECO:0007669"/>
    <property type="project" value="UniProtKB-KW"/>
</dbReference>
<dbReference type="PANTHER" id="PTHR46910">
    <property type="entry name" value="TRANSCRIPTION FACTOR PDR1"/>
    <property type="match status" value="1"/>
</dbReference>
<dbReference type="Pfam" id="PF00172">
    <property type="entry name" value="Zn_clus"/>
    <property type="match status" value="1"/>
</dbReference>
<feature type="domain" description="Zn(2)-C6 fungal-type" evidence="8">
    <location>
        <begin position="24"/>
        <end position="54"/>
    </location>
</feature>
<dbReference type="GO" id="GO:0009893">
    <property type="term" value="P:positive regulation of metabolic process"/>
    <property type="evidence" value="ECO:0007669"/>
    <property type="project" value="UniProtKB-ARBA"/>
</dbReference>
<accession>A0A5N6JJD4</accession>
<dbReference type="Proteomes" id="UP000326289">
    <property type="component" value="Unassembled WGS sequence"/>
</dbReference>